<dbReference type="AlphaFoldDB" id="F2NPI9"/>
<dbReference type="PANTHER" id="PTHR23100:SF0">
    <property type="entry name" value="ARGININE BIOSYNTHESIS BIFUNCTIONAL PROTEIN ARGJ, MITOCHONDRIAL"/>
    <property type="match status" value="1"/>
</dbReference>
<keyword evidence="3 8" id="KW-0055">Arginine biosynthesis</keyword>
<dbReference type="NCBIfam" id="TIGR00120">
    <property type="entry name" value="ArgJ"/>
    <property type="match status" value="1"/>
</dbReference>
<feature type="site" description="Cleavage; by autolysis" evidence="8">
    <location>
        <begin position="174"/>
        <end position="175"/>
    </location>
</feature>
<dbReference type="HAMAP" id="MF_01106">
    <property type="entry name" value="ArgJ"/>
    <property type="match status" value="1"/>
</dbReference>
<feature type="binding site" evidence="8">
    <location>
        <position position="175"/>
    </location>
    <ligand>
        <name>substrate</name>
    </ligand>
</feature>
<evidence type="ECO:0000256" key="3">
    <source>
        <dbReference type="ARBA" id="ARBA00022571"/>
    </source>
</evidence>
<dbReference type="NCBIfam" id="NF003802">
    <property type="entry name" value="PRK05388.1"/>
    <property type="match status" value="1"/>
</dbReference>
<keyword evidence="7 8" id="KW-0012">Acyltransferase</keyword>
<evidence type="ECO:0000256" key="2">
    <source>
        <dbReference type="ARBA" id="ARBA00011475"/>
    </source>
</evidence>
<feature type="chain" id="PRO_5023238334" description="Arginine biosynthesis bifunctional protein ArgJ beta chain" evidence="8">
    <location>
        <begin position="175"/>
        <end position="380"/>
    </location>
</feature>
<dbReference type="GO" id="GO:0006526">
    <property type="term" value="P:L-arginine biosynthetic process"/>
    <property type="evidence" value="ECO:0007669"/>
    <property type="project" value="UniProtKB-UniRule"/>
</dbReference>
<feature type="binding site" evidence="8">
    <location>
        <position position="164"/>
    </location>
    <ligand>
        <name>substrate</name>
    </ligand>
</feature>
<dbReference type="SUPFAM" id="SSF56266">
    <property type="entry name" value="DmpA/ArgJ-like"/>
    <property type="match status" value="1"/>
</dbReference>
<dbReference type="KEGG" id="mhd:Marky_1755"/>
<feature type="site" description="Involved in the stabilization of negative charge on the oxyanion by the formation of the oxyanion hole" evidence="8">
    <location>
        <position position="107"/>
    </location>
</feature>
<dbReference type="InterPro" id="IPR016117">
    <property type="entry name" value="ArgJ-like_dom_sf"/>
</dbReference>
<dbReference type="EC" id="2.3.1.1" evidence="8"/>
<feature type="binding site" evidence="8">
    <location>
        <position position="141"/>
    </location>
    <ligand>
        <name>substrate</name>
    </ligand>
</feature>
<feature type="binding site" evidence="8">
    <location>
        <position position="380"/>
    </location>
    <ligand>
        <name>substrate</name>
    </ligand>
</feature>
<dbReference type="PANTHER" id="PTHR23100">
    <property type="entry name" value="ARGININE BIOSYNTHESIS BIFUNCTIONAL PROTEIN ARGJ"/>
    <property type="match status" value="1"/>
</dbReference>
<comment type="catalytic activity">
    <reaction evidence="8">
        <text>N(2)-acetyl-L-ornithine + L-glutamate = N-acetyl-L-glutamate + L-ornithine</text>
        <dbReference type="Rhea" id="RHEA:15349"/>
        <dbReference type="ChEBI" id="CHEBI:29985"/>
        <dbReference type="ChEBI" id="CHEBI:44337"/>
        <dbReference type="ChEBI" id="CHEBI:46911"/>
        <dbReference type="ChEBI" id="CHEBI:57805"/>
        <dbReference type="EC" id="2.3.1.35"/>
    </reaction>
</comment>
<feature type="active site" description="Nucleophile" evidence="8">
    <location>
        <position position="175"/>
    </location>
</feature>
<dbReference type="EMBL" id="CP002630">
    <property type="protein sequence ID" value="AEB12490.1"/>
    <property type="molecule type" value="Genomic_DNA"/>
</dbReference>
<dbReference type="GO" id="GO:0005737">
    <property type="term" value="C:cytoplasm"/>
    <property type="evidence" value="ECO:0007669"/>
    <property type="project" value="UniProtKB-SubCell"/>
</dbReference>
<evidence type="ECO:0000313" key="10">
    <source>
        <dbReference type="Proteomes" id="UP000007030"/>
    </source>
</evidence>
<dbReference type="HOGENOM" id="CLU_027172_1_0_0"/>
<dbReference type="GO" id="GO:0004358">
    <property type="term" value="F:L-glutamate N-acetyltransferase activity, acting on acetyl-L-ornithine as donor"/>
    <property type="evidence" value="ECO:0007669"/>
    <property type="project" value="UniProtKB-UniRule"/>
</dbReference>
<accession>F2NPI9</accession>
<dbReference type="UniPathway" id="UPA00068">
    <property type="reaction ID" value="UER00106"/>
</dbReference>
<feature type="binding site" evidence="8">
    <location>
        <position position="254"/>
    </location>
    <ligand>
        <name>substrate</name>
    </ligand>
</feature>
<keyword evidence="10" id="KW-1185">Reference proteome</keyword>
<comment type="function">
    <text evidence="8">Catalyzes two activities which are involved in the cyclic version of arginine biosynthesis: the synthesis of N-acetylglutamate from glutamate and acetyl-CoA as the acetyl donor, and of ornithine by transacetylation between N(2)-acetylornithine and glutamate.</text>
</comment>
<evidence type="ECO:0000256" key="8">
    <source>
        <dbReference type="HAMAP-Rule" id="MF_01106"/>
    </source>
</evidence>
<dbReference type="Gene3D" id="3.60.70.12">
    <property type="entry name" value="L-amino peptidase D-ALA esterase/amidase"/>
    <property type="match status" value="1"/>
</dbReference>
<dbReference type="OrthoDB" id="9804242at2"/>
<dbReference type="Proteomes" id="UP000007030">
    <property type="component" value="Chromosome"/>
</dbReference>
<dbReference type="GO" id="GO:0004042">
    <property type="term" value="F:L-glutamate N-acetyltransferase activity"/>
    <property type="evidence" value="ECO:0007669"/>
    <property type="project" value="UniProtKB-UniRule"/>
</dbReference>
<organism evidence="9 10">
    <name type="scientific">Marinithermus hydrothermalis (strain DSM 14884 / JCM 11576 / T1)</name>
    <dbReference type="NCBI Taxonomy" id="869210"/>
    <lineage>
        <taxon>Bacteria</taxon>
        <taxon>Thermotogati</taxon>
        <taxon>Deinococcota</taxon>
        <taxon>Deinococci</taxon>
        <taxon>Thermales</taxon>
        <taxon>Thermaceae</taxon>
        <taxon>Marinithermus</taxon>
    </lineage>
</organism>
<dbReference type="InterPro" id="IPR042195">
    <property type="entry name" value="ArgJ_beta_C"/>
</dbReference>
<dbReference type="eggNOG" id="COG1364">
    <property type="taxonomic scope" value="Bacteria"/>
</dbReference>
<dbReference type="CDD" id="cd02152">
    <property type="entry name" value="OAT"/>
    <property type="match status" value="1"/>
</dbReference>
<dbReference type="MEROPS" id="T05.002"/>
<comment type="pathway">
    <text evidence="8">Amino-acid biosynthesis; L-arginine biosynthesis; N(2)-acetyl-L-ornithine from L-glutamate: step 1/4.</text>
</comment>
<evidence type="ECO:0000256" key="6">
    <source>
        <dbReference type="ARBA" id="ARBA00022813"/>
    </source>
</evidence>
<evidence type="ECO:0000256" key="7">
    <source>
        <dbReference type="ARBA" id="ARBA00023315"/>
    </source>
</evidence>
<dbReference type="FunFam" id="3.10.20.340:FF:000001">
    <property type="entry name" value="Arginine biosynthesis bifunctional protein ArgJ, chloroplastic"/>
    <property type="match status" value="1"/>
</dbReference>
<dbReference type="STRING" id="869210.Marky_1755"/>
<dbReference type="Pfam" id="PF01960">
    <property type="entry name" value="ArgJ"/>
    <property type="match status" value="1"/>
</dbReference>
<dbReference type="Gene3D" id="3.10.20.340">
    <property type="entry name" value="ArgJ beta chain, C-terminal domain"/>
    <property type="match status" value="1"/>
</dbReference>
<proteinExistence type="inferred from homology"/>
<evidence type="ECO:0000256" key="5">
    <source>
        <dbReference type="ARBA" id="ARBA00022679"/>
    </source>
</evidence>
<feature type="chain" id="PRO_5023238335" description="Arginine biosynthesis bifunctional protein ArgJ alpha chain" evidence="8">
    <location>
        <begin position="1"/>
        <end position="174"/>
    </location>
</feature>
<dbReference type="InterPro" id="IPR002813">
    <property type="entry name" value="Arg_biosynth_ArgJ"/>
</dbReference>
<name>F2NPI9_MARHT</name>
<dbReference type="GO" id="GO:0006592">
    <property type="term" value="P:ornithine biosynthetic process"/>
    <property type="evidence" value="ECO:0007669"/>
    <property type="project" value="TreeGrafter"/>
</dbReference>
<keyword evidence="8" id="KW-0511">Multifunctional enzyme</keyword>
<comment type="catalytic activity">
    <reaction evidence="8">
        <text>L-glutamate + acetyl-CoA = N-acetyl-L-glutamate + CoA + H(+)</text>
        <dbReference type="Rhea" id="RHEA:24292"/>
        <dbReference type="ChEBI" id="CHEBI:15378"/>
        <dbReference type="ChEBI" id="CHEBI:29985"/>
        <dbReference type="ChEBI" id="CHEBI:44337"/>
        <dbReference type="ChEBI" id="CHEBI:57287"/>
        <dbReference type="ChEBI" id="CHEBI:57288"/>
        <dbReference type="EC" id="2.3.1.1"/>
    </reaction>
</comment>
<keyword evidence="5 8" id="KW-0808">Transferase</keyword>
<evidence type="ECO:0000256" key="1">
    <source>
        <dbReference type="ARBA" id="ARBA00006774"/>
    </source>
</evidence>
<reference evidence="9 10" key="1">
    <citation type="journal article" date="2012" name="Stand. Genomic Sci.">
        <title>Complete genome sequence of the aerobic, heterotroph Marinithermus hydrothermalis type strain (T1(T)) from a deep-sea hydrothermal vent chimney.</title>
        <authorList>
            <person name="Copeland A."/>
            <person name="Gu W."/>
            <person name="Yasawong M."/>
            <person name="Lapidus A."/>
            <person name="Lucas S."/>
            <person name="Deshpande S."/>
            <person name="Pagani I."/>
            <person name="Tapia R."/>
            <person name="Cheng J.F."/>
            <person name="Goodwin L.A."/>
            <person name="Pitluck S."/>
            <person name="Liolios K."/>
            <person name="Ivanova N."/>
            <person name="Mavromatis K."/>
            <person name="Mikhailova N."/>
            <person name="Pati A."/>
            <person name="Chen A."/>
            <person name="Palaniappan K."/>
            <person name="Land M."/>
            <person name="Pan C."/>
            <person name="Brambilla E.M."/>
            <person name="Rohde M."/>
            <person name="Tindall B.J."/>
            <person name="Sikorski J."/>
            <person name="Goker M."/>
            <person name="Detter J.C."/>
            <person name="Bristow J."/>
            <person name="Eisen J.A."/>
            <person name="Markowitz V."/>
            <person name="Hugenholtz P."/>
            <person name="Kyrpides N.C."/>
            <person name="Klenk H.P."/>
            <person name="Woyke T."/>
        </authorList>
    </citation>
    <scope>NUCLEOTIDE SEQUENCE [LARGE SCALE GENOMIC DNA]</scope>
    <source>
        <strain evidence="10">DSM 14884 / JCM 11576 / T1</strain>
    </source>
</reference>
<comment type="similarity">
    <text evidence="1 8">Belongs to the ArgJ family.</text>
</comment>
<sequence>MRLPIGFRVGAIKAGIKPSGRLDLGLILSGRPAAWAFVATTSRAAAPSVRRGRELYAAETPLQAVVVNAGNANCATGPRGQEDDRRMARAVAARYGLPEHAVLTASTGVIGVRLPVERIEQAVPTLQPGFDLLPFAEAILTTDTRTKTAEATLPGGARVVGVAKGSGMIHPNMATMLAYLLTDAELPQEELRQTWPSVVDRTFNQISVDGDTSTNDMAVLLANGGAGPVDPEEFWPAVERVARDLARQIARDGEGATRLITVRVQGAATPQEARNAARAVASSALWKAAVYGNDPNWGRVLGALGYSGATFDPLRVRITLQGVPLYDGEPLPFDSRMTSQAMRREEVVVEVDLREGPAEAEAWGCDLTEGYVRINAEYTT</sequence>
<evidence type="ECO:0000313" key="9">
    <source>
        <dbReference type="EMBL" id="AEB12490.1"/>
    </source>
</evidence>
<evidence type="ECO:0000256" key="4">
    <source>
        <dbReference type="ARBA" id="ARBA00022605"/>
    </source>
</evidence>
<comment type="subunit">
    <text evidence="2 8">Heterotetramer of two alpha and two beta chains.</text>
</comment>
<dbReference type="RefSeq" id="WP_013704536.1">
    <property type="nucleotide sequence ID" value="NC_015387.1"/>
</dbReference>
<keyword evidence="6 8" id="KW-0068">Autocatalytic cleavage</keyword>
<keyword evidence="4 8" id="KW-0028">Amino-acid biosynthesis</keyword>
<dbReference type="EC" id="2.3.1.35" evidence="8"/>
<feature type="site" description="Involved in the stabilization of negative charge on the oxyanion by the formation of the oxyanion hole" evidence="8">
    <location>
        <position position="108"/>
    </location>
</feature>
<comment type="pathway">
    <text evidence="8">Amino-acid biosynthesis; L-arginine biosynthesis; L-ornithine and N-acetyl-L-glutamate from L-glutamate and N(2)-acetyl-L-ornithine (cyclic): step 1/1.</text>
</comment>
<gene>
    <name evidence="8" type="primary">argJ</name>
    <name evidence="9" type="ordered locus">Marky_1755</name>
</gene>
<keyword evidence="8" id="KW-0963">Cytoplasm</keyword>
<feature type="binding site" evidence="8">
    <location>
        <position position="375"/>
    </location>
    <ligand>
        <name>substrate</name>
    </ligand>
</feature>
<protein>
    <recommendedName>
        <fullName evidence="8">Arginine biosynthesis bifunctional protein ArgJ</fullName>
    </recommendedName>
    <domain>
        <recommendedName>
            <fullName evidence="8">Glutamate N-acetyltransferase</fullName>
            <ecNumber evidence="8">2.3.1.35</ecNumber>
        </recommendedName>
        <alternativeName>
            <fullName evidence="8">Ornithine acetyltransferase</fullName>
            <shortName evidence="8">OATase</shortName>
        </alternativeName>
        <alternativeName>
            <fullName evidence="8">Ornithine transacetylase</fullName>
        </alternativeName>
    </domain>
    <domain>
        <recommendedName>
            <fullName evidence="8">Amino-acid acetyltransferase</fullName>
            <ecNumber evidence="8">2.3.1.1</ecNumber>
        </recommendedName>
        <alternativeName>
            <fullName evidence="8">N-acetylglutamate synthase</fullName>
            <shortName evidence="8">AGSase</shortName>
        </alternativeName>
    </domain>
    <component>
        <recommendedName>
            <fullName evidence="8">Arginine biosynthesis bifunctional protein ArgJ alpha chain</fullName>
        </recommendedName>
    </component>
    <component>
        <recommendedName>
            <fullName evidence="8">Arginine biosynthesis bifunctional protein ArgJ beta chain</fullName>
        </recommendedName>
    </component>
</protein>
<comment type="subcellular location">
    <subcellularLocation>
        <location evidence="8">Cytoplasm</location>
    </subcellularLocation>
</comment>